<protein>
    <submittedName>
        <fullName evidence="3">Thioesterase family protein</fullName>
    </submittedName>
</protein>
<comment type="caution">
    <text evidence="3">The sequence shown here is derived from an EMBL/GenBank/DDBJ whole genome shotgun (WGS) entry which is preliminary data.</text>
</comment>
<gene>
    <name evidence="3" type="ORF">IQ251_18160</name>
</gene>
<reference evidence="3" key="1">
    <citation type="submission" date="2020-10" db="EMBL/GenBank/DDBJ databases">
        <title>Diversity and distribution of actinomycetes associated with coral in the coast of Hainan.</title>
        <authorList>
            <person name="Li F."/>
        </authorList>
    </citation>
    <scope>NUCLEOTIDE SEQUENCE</scope>
    <source>
        <strain evidence="3">HNM0983</strain>
    </source>
</reference>
<evidence type="ECO:0000313" key="3">
    <source>
        <dbReference type="EMBL" id="MBE9376379.1"/>
    </source>
</evidence>
<keyword evidence="4" id="KW-1185">Reference proteome</keyword>
<dbReference type="Pfam" id="PF20789">
    <property type="entry name" value="4HBT_3C"/>
    <property type="match status" value="1"/>
</dbReference>
<dbReference type="InterPro" id="IPR029069">
    <property type="entry name" value="HotDog_dom_sf"/>
</dbReference>
<feature type="domain" description="Acyl-CoA thioesterase-like N-terminal HotDog" evidence="1">
    <location>
        <begin position="26"/>
        <end position="100"/>
    </location>
</feature>
<proteinExistence type="predicted"/>
<dbReference type="EMBL" id="JADEYC010000041">
    <property type="protein sequence ID" value="MBE9376379.1"/>
    <property type="molecule type" value="Genomic_DNA"/>
</dbReference>
<dbReference type="InterPro" id="IPR042171">
    <property type="entry name" value="Acyl-CoA_hotdog"/>
</dbReference>
<dbReference type="AlphaFoldDB" id="A0A929BAL9"/>
<dbReference type="InterPro" id="IPR049449">
    <property type="entry name" value="TesB_ACOT8-like_N"/>
</dbReference>
<dbReference type="InterPro" id="IPR049450">
    <property type="entry name" value="ACOT8-like_C"/>
</dbReference>
<dbReference type="RefSeq" id="WP_193929978.1">
    <property type="nucleotide sequence ID" value="NZ_JADEYC010000041.1"/>
</dbReference>
<evidence type="ECO:0000313" key="4">
    <source>
        <dbReference type="Proteomes" id="UP000598360"/>
    </source>
</evidence>
<organism evidence="3 4">
    <name type="scientific">Saccharopolyspora montiporae</name>
    <dbReference type="NCBI Taxonomy" id="2781240"/>
    <lineage>
        <taxon>Bacteria</taxon>
        <taxon>Bacillati</taxon>
        <taxon>Actinomycetota</taxon>
        <taxon>Actinomycetes</taxon>
        <taxon>Pseudonocardiales</taxon>
        <taxon>Pseudonocardiaceae</taxon>
        <taxon>Saccharopolyspora</taxon>
    </lineage>
</organism>
<dbReference type="Proteomes" id="UP000598360">
    <property type="component" value="Unassembled WGS sequence"/>
</dbReference>
<evidence type="ECO:0000259" key="2">
    <source>
        <dbReference type="Pfam" id="PF20789"/>
    </source>
</evidence>
<evidence type="ECO:0000259" key="1">
    <source>
        <dbReference type="Pfam" id="PF13622"/>
    </source>
</evidence>
<feature type="domain" description="Acyl-CoA thioesterase-like C-terminal" evidence="2">
    <location>
        <begin position="143"/>
        <end position="250"/>
    </location>
</feature>
<sequence length="260" mass="27909">MLDDDALFVQDGETFLPTDSAGNPWGELTGGGPVAGLLARALERAAGDPDLFTARLTVDLMRPVPRVPLTISTRPLRTGKRVKVWEAVLSTGDHVVTRAVGQLVARTNVDGPEAGPVPQFAGPDDVADGRLIPPELELREGVHDIVQARWVDDQVSGPTSRVWLRMPLPLLAGESISPLAHVAVLVDCISAASPLGEIFGPWINTDITLYLHRELEGEWLGLEIERDLQPTGIGVVRSRLHDRRGPIGTAGEAVVVSQFG</sequence>
<name>A0A929BAL9_9PSEU</name>
<dbReference type="Pfam" id="PF13622">
    <property type="entry name" value="4HBT_3"/>
    <property type="match status" value="1"/>
</dbReference>
<accession>A0A929BAL9</accession>
<dbReference type="SUPFAM" id="SSF54637">
    <property type="entry name" value="Thioesterase/thiol ester dehydrase-isomerase"/>
    <property type="match status" value="2"/>
</dbReference>
<dbReference type="Gene3D" id="2.40.160.210">
    <property type="entry name" value="Acyl-CoA thioesterase, double hotdog domain"/>
    <property type="match status" value="1"/>
</dbReference>